<evidence type="ECO:0000259" key="1">
    <source>
        <dbReference type="Pfam" id="PF12728"/>
    </source>
</evidence>
<organism evidence="2 3">
    <name type="scientific">Balnearium lithotrophicum</name>
    <dbReference type="NCBI Taxonomy" id="223788"/>
    <lineage>
        <taxon>Bacteria</taxon>
        <taxon>Pseudomonadati</taxon>
        <taxon>Aquificota</taxon>
        <taxon>Aquificia</taxon>
        <taxon>Desulfurobacteriales</taxon>
        <taxon>Desulfurobacteriaceae</taxon>
        <taxon>Balnearium</taxon>
    </lineage>
</organism>
<dbReference type="OrthoDB" id="515428at2"/>
<dbReference type="InterPro" id="IPR009061">
    <property type="entry name" value="DNA-bd_dom_put_sf"/>
</dbReference>
<dbReference type="SUPFAM" id="SSF46955">
    <property type="entry name" value="Putative DNA-binding domain"/>
    <property type="match status" value="1"/>
</dbReference>
<dbReference type="AlphaFoldDB" id="A0A521CQ55"/>
<dbReference type="EMBL" id="FXTM01000014">
    <property type="protein sequence ID" value="SMO61536.1"/>
    <property type="molecule type" value="Genomic_DNA"/>
</dbReference>
<dbReference type="InterPro" id="IPR041657">
    <property type="entry name" value="HTH_17"/>
</dbReference>
<protein>
    <submittedName>
        <fullName evidence="2">Helix-turn-helix domain-containing protein</fullName>
    </submittedName>
</protein>
<evidence type="ECO:0000313" key="3">
    <source>
        <dbReference type="Proteomes" id="UP000317315"/>
    </source>
</evidence>
<dbReference type="Proteomes" id="UP000317315">
    <property type="component" value="Unassembled WGS sequence"/>
</dbReference>
<dbReference type="Pfam" id="PF12728">
    <property type="entry name" value="HTH_17"/>
    <property type="match status" value="1"/>
</dbReference>
<proteinExistence type="predicted"/>
<feature type="domain" description="Helix-turn-helix" evidence="1">
    <location>
        <begin position="18"/>
        <end position="69"/>
    </location>
</feature>
<gene>
    <name evidence="2" type="ORF">SAMN06269117_11445</name>
</gene>
<sequence length="70" mass="8625">MERDVLKKRIREVFPERLLKPTDVAYICQVDKRTVLRWAEQGKLPKVVLDEKIIRFRMRDLVEFIEKRRK</sequence>
<name>A0A521CQ55_9BACT</name>
<accession>A0A521CQ55</accession>
<keyword evidence="3" id="KW-1185">Reference proteome</keyword>
<dbReference type="RefSeq" id="WP_142935678.1">
    <property type="nucleotide sequence ID" value="NZ_FXTM01000014.1"/>
</dbReference>
<reference evidence="2 3" key="1">
    <citation type="submission" date="2017-05" db="EMBL/GenBank/DDBJ databases">
        <authorList>
            <person name="Varghese N."/>
            <person name="Submissions S."/>
        </authorList>
    </citation>
    <scope>NUCLEOTIDE SEQUENCE [LARGE SCALE GENOMIC DNA]</scope>
    <source>
        <strain evidence="2 3">DSM 16304</strain>
    </source>
</reference>
<evidence type="ECO:0000313" key="2">
    <source>
        <dbReference type="EMBL" id="SMO61536.1"/>
    </source>
</evidence>